<gene>
    <name evidence="2" type="ORF">GCM10023203_37440</name>
</gene>
<dbReference type="EMBL" id="BAABHQ010000010">
    <property type="protein sequence ID" value="GAA4882285.1"/>
    <property type="molecule type" value="Genomic_DNA"/>
</dbReference>
<evidence type="ECO:0000256" key="1">
    <source>
        <dbReference type="SAM" id="MobiDB-lite"/>
    </source>
</evidence>
<comment type="caution">
    <text evidence="2">The sequence shown here is derived from an EMBL/GenBank/DDBJ whole genome shotgun (WGS) entry which is preliminary data.</text>
</comment>
<organism evidence="2 3">
    <name type="scientific">Actinomycetospora straminea</name>
    <dbReference type="NCBI Taxonomy" id="663607"/>
    <lineage>
        <taxon>Bacteria</taxon>
        <taxon>Bacillati</taxon>
        <taxon>Actinomycetota</taxon>
        <taxon>Actinomycetes</taxon>
        <taxon>Pseudonocardiales</taxon>
        <taxon>Pseudonocardiaceae</taxon>
        <taxon>Actinomycetospora</taxon>
    </lineage>
</organism>
<dbReference type="RefSeq" id="WP_274233548.1">
    <property type="nucleotide sequence ID" value="NZ_BAABHQ010000010.1"/>
</dbReference>
<feature type="region of interest" description="Disordered" evidence="1">
    <location>
        <begin position="143"/>
        <end position="178"/>
    </location>
</feature>
<sequence length="178" mass="18979">MPATPDPERLRQLLHALSSDDRDDRRPWAGTLGEWWREGALDPGTASTVGTVVTWCVMVDDDAAGGSRAKVLASLAALAEDGRLAESDLDRLLRGVDAQFLPDAEKPSVKTLRAALGRKPGGRRDPKGYLWTLVDHVHALTSPDPEERRAAVDKAAAEPGIGPADKQALTAVSGWATA</sequence>
<keyword evidence="3" id="KW-1185">Reference proteome</keyword>
<reference evidence="3" key="1">
    <citation type="journal article" date="2019" name="Int. J. Syst. Evol. Microbiol.">
        <title>The Global Catalogue of Microorganisms (GCM) 10K type strain sequencing project: providing services to taxonomists for standard genome sequencing and annotation.</title>
        <authorList>
            <consortium name="The Broad Institute Genomics Platform"/>
            <consortium name="The Broad Institute Genome Sequencing Center for Infectious Disease"/>
            <person name="Wu L."/>
            <person name="Ma J."/>
        </authorList>
    </citation>
    <scope>NUCLEOTIDE SEQUENCE [LARGE SCALE GENOMIC DNA]</scope>
    <source>
        <strain evidence="3">JCM 17983</strain>
    </source>
</reference>
<proteinExistence type="predicted"/>
<evidence type="ECO:0000313" key="3">
    <source>
        <dbReference type="Proteomes" id="UP001500457"/>
    </source>
</evidence>
<dbReference type="Proteomes" id="UP001500457">
    <property type="component" value="Unassembled WGS sequence"/>
</dbReference>
<feature type="compositionally biased region" description="Basic and acidic residues" evidence="1">
    <location>
        <begin position="145"/>
        <end position="156"/>
    </location>
</feature>
<name>A0ABP9END3_9PSEU</name>
<accession>A0ABP9END3</accession>
<protein>
    <submittedName>
        <fullName evidence="2">Uncharacterized protein</fullName>
    </submittedName>
</protein>
<evidence type="ECO:0000313" key="2">
    <source>
        <dbReference type="EMBL" id="GAA4882285.1"/>
    </source>
</evidence>